<dbReference type="InterPro" id="IPR032720">
    <property type="entry name" value="Cys_rich_CWC"/>
</dbReference>
<organism evidence="1 2">
    <name type="scientific">Vibrio campbellii</name>
    <dbReference type="NCBI Taxonomy" id="680"/>
    <lineage>
        <taxon>Bacteria</taxon>
        <taxon>Pseudomonadati</taxon>
        <taxon>Pseudomonadota</taxon>
        <taxon>Gammaproteobacteria</taxon>
        <taxon>Vibrionales</taxon>
        <taxon>Vibrionaceae</taxon>
        <taxon>Vibrio</taxon>
    </lineage>
</organism>
<evidence type="ECO:0000313" key="2">
    <source>
        <dbReference type="Proteomes" id="UP001058687"/>
    </source>
</evidence>
<proteinExistence type="predicted"/>
<gene>
    <name evidence="1" type="ORF">HB761_18805</name>
</gene>
<reference evidence="1" key="1">
    <citation type="submission" date="2020-03" db="EMBL/GenBank/DDBJ databases">
        <title>Five strains of Vibrio campbellii isolated from Mariana Trench.</title>
        <authorList>
            <person name="Liang J."/>
            <person name="Zhang X.-H."/>
        </authorList>
    </citation>
    <scope>NUCLEOTIDE SEQUENCE</scope>
    <source>
        <strain evidence="1">LJC014</strain>
    </source>
</reference>
<dbReference type="AlphaFoldDB" id="A0AAE9N1F1"/>
<protein>
    <submittedName>
        <fullName evidence="1">DUF1289 domain-containing protein</fullName>
    </submittedName>
</protein>
<dbReference type="RefSeq" id="WP_255943941.1">
    <property type="nucleotide sequence ID" value="NZ_CP050468.1"/>
</dbReference>
<dbReference type="Pfam" id="PF14375">
    <property type="entry name" value="Cys_rich_CWC"/>
    <property type="match status" value="1"/>
</dbReference>
<dbReference type="Pfam" id="PF06945">
    <property type="entry name" value="DUF1289"/>
    <property type="match status" value="1"/>
</dbReference>
<evidence type="ECO:0000313" key="1">
    <source>
        <dbReference type="EMBL" id="UTZ28730.1"/>
    </source>
</evidence>
<dbReference type="EMBL" id="CP050468">
    <property type="protein sequence ID" value="UTZ28730.1"/>
    <property type="molecule type" value="Genomic_DNA"/>
</dbReference>
<sequence>MKSPCRAACKNNGGICSGCHRTVEEIIQWKNKSDAQRDAIIEQLVGNDSTHSCPECGTNAHCDIAAGKETCWCFNIETRDLPEAEAEAGQLCLCRKCLEKKPVA</sequence>
<name>A0AAE9N1F1_9VIBR</name>
<dbReference type="Proteomes" id="UP001058687">
    <property type="component" value="Chromosome 2"/>
</dbReference>
<accession>A0AAE9N1F1</accession>
<dbReference type="InterPro" id="IPR010710">
    <property type="entry name" value="DUF1289"/>
</dbReference>